<evidence type="ECO:0000256" key="5">
    <source>
        <dbReference type="ARBA" id="ARBA00022729"/>
    </source>
</evidence>
<evidence type="ECO:0000256" key="3">
    <source>
        <dbReference type="ARBA" id="ARBA00010033"/>
    </source>
</evidence>
<name>A0A4P7XJH8_9ALTE</name>
<dbReference type="GO" id="GO:0042597">
    <property type="term" value="C:periplasmic space"/>
    <property type="evidence" value="ECO:0007669"/>
    <property type="project" value="UniProtKB-SubCell"/>
</dbReference>
<dbReference type="UniPathway" id="UPA00286"/>
<keyword evidence="9" id="KW-0808">Transferase</keyword>
<feature type="chain" id="PRO_5020224157" description="Alginate biosynthesis protein AlgF" evidence="8">
    <location>
        <begin position="30"/>
        <end position="220"/>
    </location>
</feature>
<proteinExistence type="inferred from homology"/>
<protein>
    <recommendedName>
        <fullName evidence="4">Alginate biosynthesis protein AlgF</fullName>
    </recommendedName>
</protein>
<dbReference type="RefSeq" id="WP_136548739.1">
    <property type="nucleotide sequence ID" value="NZ_CP031093.1"/>
</dbReference>
<dbReference type="OrthoDB" id="6076977at2"/>
<evidence type="ECO:0000256" key="1">
    <source>
        <dbReference type="ARBA" id="ARBA00004418"/>
    </source>
</evidence>
<dbReference type="InterPro" id="IPR035422">
    <property type="entry name" value="AlgF"/>
</dbReference>
<evidence type="ECO:0000256" key="6">
    <source>
        <dbReference type="ARBA" id="ARBA00022764"/>
    </source>
</evidence>
<comment type="pathway">
    <text evidence="2">Glycan biosynthesis; alginate biosynthesis.</text>
</comment>
<evidence type="ECO:0000313" key="9">
    <source>
        <dbReference type="EMBL" id="QCF26017.1"/>
    </source>
</evidence>
<accession>A0A4P7XJH8</accession>
<dbReference type="KEGG" id="hmi:soil367_08825"/>
<keyword evidence="7" id="KW-0016">Alginate biosynthesis</keyword>
<evidence type="ECO:0000256" key="8">
    <source>
        <dbReference type="SAM" id="SignalP"/>
    </source>
</evidence>
<comment type="subcellular location">
    <subcellularLocation>
        <location evidence="1">Periplasm</location>
    </subcellularLocation>
</comment>
<gene>
    <name evidence="9" type="ORF">soil367_08825</name>
</gene>
<comment type="similarity">
    <text evidence="3">Belongs to the AlgF family.</text>
</comment>
<keyword evidence="5 8" id="KW-0732">Signal</keyword>
<evidence type="ECO:0000256" key="2">
    <source>
        <dbReference type="ARBA" id="ARBA00005182"/>
    </source>
</evidence>
<sequence>MTRLNTWTRNAGRASMFLLALGVAAGAMAEGEAALYDASAPAGSAFVRVINAGPETLEITTPEKTATQTVPGFRVGEYLYLPGGKAHVLSVGGLQVTHDFAKDSATTLVVSGGNTTTLDDKYFTGRKKALISFYNLTTRPLALKTEDGKHAVVDTLESLANGSREINEIKIGLAAWHDTGKLAAFPATFLKKGRSYSYVVFEENGAFKPVVVADAISTIE</sequence>
<keyword evidence="10" id="KW-1185">Reference proteome</keyword>
<feature type="signal peptide" evidence="8">
    <location>
        <begin position="1"/>
        <end position="29"/>
    </location>
</feature>
<dbReference type="EMBL" id="CP031093">
    <property type="protein sequence ID" value="QCF26017.1"/>
    <property type="molecule type" value="Genomic_DNA"/>
</dbReference>
<evidence type="ECO:0000256" key="4">
    <source>
        <dbReference type="ARBA" id="ARBA00013964"/>
    </source>
</evidence>
<dbReference type="AlphaFoldDB" id="A0A4P7XJH8"/>
<organism evidence="9 10">
    <name type="scientific">Hydrocarboniclastica marina</name>
    <dbReference type="NCBI Taxonomy" id="2259620"/>
    <lineage>
        <taxon>Bacteria</taxon>
        <taxon>Pseudomonadati</taxon>
        <taxon>Pseudomonadota</taxon>
        <taxon>Gammaproteobacteria</taxon>
        <taxon>Alteromonadales</taxon>
        <taxon>Alteromonadaceae</taxon>
        <taxon>Hydrocarboniclastica</taxon>
    </lineage>
</organism>
<dbReference type="GO" id="GO:0042121">
    <property type="term" value="P:alginic acid biosynthetic process"/>
    <property type="evidence" value="ECO:0007669"/>
    <property type="project" value="UniProtKB-UniPathway"/>
</dbReference>
<dbReference type="GO" id="GO:0016740">
    <property type="term" value="F:transferase activity"/>
    <property type="evidence" value="ECO:0007669"/>
    <property type="project" value="UniProtKB-KW"/>
</dbReference>
<keyword evidence="6" id="KW-0574">Periplasm</keyword>
<evidence type="ECO:0000313" key="10">
    <source>
        <dbReference type="Proteomes" id="UP000298049"/>
    </source>
</evidence>
<reference evidence="9 10" key="1">
    <citation type="submission" date="2018-07" db="EMBL/GenBank/DDBJ databases">
        <title>Marsedoiliclastica nanhaica gen. nov. sp. nov., a novel marine hydrocarbonoclastic bacterium isolated from an in-situ enriched hydrocarbon-degrading consortium in deep-sea sediment.</title>
        <authorList>
            <person name="Dong C."/>
            <person name="Ma T."/>
            <person name="Liu R."/>
            <person name="Shao Z."/>
        </authorList>
    </citation>
    <scope>NUCLEOTIDE SEQUENCE [LARGE SCALE GENOMIC DNA]</scope>
    <source>
        <strain evidence="10">soil36-7</strain>
    </source>
</reference>
<dbReference type="Proteomes" id="UP000298049">
    <property type="component" value="Chromosome"/>
</dbReference>
<evidence type="ECO:0000256" key="7">
    <source>
        <dbReference type="ARBA" id="ARBA00022841"/>
    </source>
</evidence>
<dbReference type="Pfam" id="PF11182">
    <property type="entry name" value="AlgF"/>
    <property type="match status" value="1"/>
</dbReference>